<dbReference type="AlphaFoldDB" id="A0A0B4X005"/>
<evidence type="ECO:0000256" key="1">
    <source>
        <dbReference type="ARBA" id="ARBA00005417"/>
    </source>
</evidence>
<evidence type="ECO:0000313" key="7">
    <source>
        <dbReference type="Proteomes" id="UP000031368"/>
    </source>
</evidence>
<dbReference type="SMART" id="SM00382">
    <property type="entry name" value="AAA"/>
    <property type="match status" value="1"/>
</dbReference>
<evidence type="ECO:0000256" key="4">
    <source>
        <dbReference type="ARBA" id="ARBA00022840"/>
    </source>
</evidence>
<dbReference type="PANTHER" id="PTHR43117">
    <property type="entry name" value="OSMOPROTECTANT IMPORT ATP-BINDING PROTEIN OSMV"/>
    <property type="match status" value="1"/>
</dbReference>
<dbReference type="PROSITE" id="PS00211">
    <property type="entry name" value="ABC_TRANSPORTER_1"/>
    <property type="match status" value="1"/>
</dbReference>
<dbReference type="SUPFAM" id="SSF52540">
    <property type="entry name" value="P-loop containing nucleoside triphosphate hydrolases"/>
    <property type="match status" value="1"/>
</dbReference>
<dbReference type="InterPro" id="IPR017871">
    <property type="entry name" value="ABC_transporter-like_CS"/>
</dbReference>
<dbReference type="KEGG" id="rga:RGR602_CH00505"/>
<dbReference type="GO" id="GO:0016887">
    <property type="term" value="F:ATP hydrolysis activity"/>
    <property type="evidence" value="ECO:0007669"/>
    <property type="project" value="InterPro"/>
</dbReference>
<sequence length="314" mass="33763">MTMIEIRNVTKRYGAAAVVDGVSMSVEKGSITVIVGTSGSGKSTLMRMINRLVPITEGQIFVAGQNVMDVPATDLRRKIGYAIQGHGLFPHRTVAQNIATVPELLGWDAARTAGRVDELLGLFNLDPASFAEKYPHQLSGGQQQRVGVARALAAEPELLLMDEPFGALDPVIRGKAQDDLLAIQKQFGTTVILVTHDMDEAFHLGNQIAVMSEGRLLQCSTPEKILTDPADPFVQQLTGTSDRALKLMSLLPLKASMAPAKTGLPYALPQSISLRDALAEMIWQGVEEAAVQDADRAPVGSISMTRLLELGRKA</sequence>
<dbReference type="HOGENOM" id="CLU_000604_1_5_5"/>
<dbReference type="EMBL" id="CP006877">
    <property type="protein sequence ID" value="AJD39872.1"/>
    <property type="molecule type" value="Genomic_DNA"/>
</dbReference>
<dbReference type="InterPro" id="IPR003593">
    <property type="entry name" value="AAA+_ATPase"/>
</dbReference>
<evidence type="ECO:0000256" key="3">
    <source>
        <dbReference type="ARBA" id="ARBA00022741"/>
    </source>
</evidence>
<accession>A0A0B4X005</accession>
<dbReference type="FunFam" id="3.40.50.300:FF:000425">
    <property type="entry name" value="Probable ABC transporter, ATP-binding subunit"/>
    <property type="match status" value="1"/>
</dbReference>
<evidence type="ECO:0000259" key="5">
    <source>
        <dbReference type="PROSITE" id="PS50893"/>
    </source>
</evidence>
<organism evidence="6 7">
    <name type="scientific">Rhizobium gallicum bv. gallicum R602sp</name>
    <dbReference type="NCBI Taxonomy" id="1041138"/>
    <lineage>
        <taxon>Bacteria</taxon>
        <taxon>Pseudomonadati</taxon>
        <taxon>Pseudomonadota</taxon>
        <taxon>Alphaproteobacteria</taxon>
        <taxon>Hyphomicrobiales</taxon>
        <taxon>Rhizobiaceae</taxon>
        <taxon>Rhizobium/Agrobacterium group</taxon>
        <taxon>Rhizobium</taxon>
    </lineage>
</organism>
<keyword evidence="2" id="KW-0813">Transport</keyword>
<dbReference type="InterPro" id="IPR003439">
    <property type="entry name" value="ABC_transporter-like_ATP-bd"/>
</dbReference>
<keyword evidence="7" id="KW-1185">Reference proteome</keyword>
<dbReference type="Proteomes" id="UP000031368">
    <property type="component" value="Chromosome"/>
</dbReference>
<dbReference type="GO" id="GO:0015697">
    <property type="term" value="P:quaternary ammonium group transport"/>
    <property type="evidence" value="ECO:0007669"/>
    <property type="project" value="UniProtKB-ARBA"/>
</dbReference>
<dbReference type="GO" id="GO:0005524">
    <property type="term" value="F:ATP binding"/>
    <property type="evidence" value="ECO:0007669"/>
    <property type="project" value="UniProtKB-KW"/>
</dbReference>
<dbReference type="InterPro" id="IPR027417">
    <property type="entry name" value="P-loop_NTPase"/>
</dbReference>
<dbReference type="Pfam" id="PF00005">
    <property type="entry name" value="ABC_tran"/>
    <property type="match status" value="1"/>
</dbReference>
<protein>
    <submittedName>
        <fullName evidence="6">Proline/glycine betaine ABC transporter ATP-binding protein</fullName>
    </submittedName>
</protein>
<dbReference type="PROSITE" id="PS50893">
    <property type="entry name" value="ABC_TRANSPORTER_2"/>
    <property type="match status" value="1"/>
</dbReference>
<feature type="domain" description="ABC transporter" evidence="5">
    <location>
        <begin position="4"/>
        <end position="238"/>
    </location>
</feature>
<dbReference type="PANTHER" id="PTHR43117:SF4">
    <property type="entry name" value="OSMOPROTECTANT IMPORT ATP-BINDING PROTEIN OSMV"/>
    <property type="match status" value="1"/>
</dbReference>
<gene>
    <name evidence="6" type="ORF">RGR602_CH00505</name>
</gene>
<comment type="similarity">
    <text evidence="1">Belongs to the ABC transporter superfamily.</text>
</comment>
<evidence type="ECO:0000313" key="6">
    <source>
        <dbReference type="EMBL" id="AJD39872.1"/>
    </source>
</evidence>
<keyword evidence="3" id="KW-0547">Nucleotide-binding</keyword>
<evidence type="ECO:0000256" key="2">
    <source>
        <dbReference type="ARBA" id="ARBA00022448"/>
    </source>
</evidence>
<name>A0A0B4X005_9HYPH</name>
<proteinExistence type="inferred from homology"/>
<keyword evidence="4 6" id="KW-0067">ATP-binding</keyword>
<dbReference type="RefSeq" id="WP_039843798.1">
    <property type="nucleotide sequence ID" value="NZ_CP006877.1"/>
</dbReference>
<reference evidence="6 7" key="1">
    <citation type="submission" date="2013-11" db="EMBL/GenBank/DDBJ databases">
        <title>Complete genome sequence of Rhizobium gallicum bv. gallicum R602.</title>
        <authorList>
            <person name="Bustos P."/>
            <person name="Santamaria R.I."/>
            <person name="Lozano L."/>
            <person name="Acosta J.L."/>
            <person name="Ormeno-Orrillo E."/>
            <person name="Rogel M.A."/>
            <person name="Romero D."/>
            <person name="Cevallos M.A."/>
            <person name="Martinez-Romero E."/>
            <person name="Gonzalez V."/>
        </authorList>
    </citation>
    <scope>NUCLEOTIDE SEQUENCE [LARGE SCALE GENOMIC DNA]</scope>
    <source>
        <strain evidence="6 7">R602</strain>
    </source>
</reference>
<dbReference type="Gene3D" id="3.40.50.300">
    <property type="entry name" value="P-loop containing nucleotide triphosphate hydrolases"/>
    <property type="match status" value="1"/>
</dbReference>